<dbReference type="STRING" id="658218.SAMN05216562_3228"/>
<keyword evidence="1" id="KW-0805">Transcription regulation</keyword>
<evidence type="ECO:0000256" key="3">
    <source>
        <dbReference type="ARBA" id="ARBA00023163"/>
    </source>
</evidence>
<dbReference type="SMART" id="SM00342">
    <property type="entry name" value="HTH_ARAC"/>
    <property type="match status" value="1"/>
</dbReference>
<dbReference type="GO" id="GO:0005829">
    <property type="term" value="C:cytosol"/>
    <property type="evidence" value="ECO:0007669"/>
    <property type="project" value="TreeGrafter"/>
</dbReference>
<dbReference type="InterPro" id="IPR032687">
    <property type="entry name" value="AraC-type_N"/>
</dbReference>
<dbReference type="PANTHER" id="PTHR47894">
    <property type="entry name" value="HTH-TYPE TRANSCRIPTIONAL REGULATOR GADX"/>
    <property type="match status" value="1"/>
</dbReference>
<feature type="domain" description="HTH araC/xylS-type" evidence="4">
    <location>
        <begin position="232"/>
        <end position="330"/>
    </location>
</feature>
<dbReference type="GO" id="GO:0003700">
    <property type="term" value="F:DNA-binding transcription factor activity"/>
    <property type="evidence" value="ECO:0007669"/>
    <property type="project" value="InterPro"/>
</dbReference>
<gene>
    <name evidence="5" type="ORF">SAMN05216562_3228</name>
</gene>
<organism evidence="5 6">
    <name type="scientific">Microbulbifer marinus</name>
    <dbReference type="NCBI Taxonomy" id="658218"/>
    <lineage>
        <taxon>Bacteria</taxon>
        <taxon>Pseudomonadati</taxon>
        <taxon>Pseudomonadota</taxon>
        <taxon>Gammaproteobacteria</taxon>
        <taxon>Cellvibrionales</taxon>
        <taxon>Microbulbiferaceae</taxon>
        <taxon>Microbulbifer</taxon>
    </lineage>
</organism>
<evidence type="ECO:0000313" key="6">
    <source>
        <dbReference type="Proteomes" id="UP000198658"/>
    </source>
</evidence>
<keyword evidence="2" id="KW-0238">DNA-binding</keyword>
<evidence type="ECO:0000256" key="2">
    <source>
        <dbReference type="ARBA" id="ARBA00023125"/>
    </source>
</evidence>
<accession>A0A1H4BDT9</accession>
<dbReference type="OrthoDB" id="6816069at2"/>
<dbReference type="InterPro" id="IPR009057">
    <property type="entry name" value="Homeodomain-like_sf"/>
</dbReference>
<evidence type="ECO:0000313" key="5">
    <source>
        <dbReference type="EMBL" id="SEA46168.1"/>
    </source>
</evidence>
<dbReference type="InterPro" id="IPR018060">
    <property type="entry name" value="HTH_AraC"/>
</dbReference>
<proteinExistence type="predicted"/>
<protein>
    <submittedName>
        <fullName evidence="5">Transcriptional regulator, AraC family</fullName>
    </submittedName>
</protein>
<dbReference type="Gene3D" id="1.10.10.60">
    <property type="entry name" value="Homeodomain-like"/>
    <property type="match status" value="1"/>
</dbReference>
<dbReference type="SUPFAM" id="SSF46689">
    <property type="entry name" value="Homeodomain-like"/>
    <property type="match status" value="1"/>
</dbReference>
<dbReference type="PROSITE" id="PS01124">
    <property type="entry name" value="HTH_ARAC_FAMILY_2"/>
    <property type="match status" value="1"/>
</dbReference>
<sequence>MTQLIRTASLTGFYELVTRLNGNPEALLSRFNIETDKVKHLERVLPIGTAIELIEEASRQLDCPDFGLRMAQYQGLMVFGPVAAIALNTPTVECALRATINTLHYFTQGLRTGLDYDSASNNSRLWFEPTEGLPALRQYQELMLGVAHMTLKMLYGEDFRPQAILLKADSALHDKYQDFFGAPVYFSQDCDALVLSAQHLEQKISHNDPQLLEFLNQYIREAVADEPTELRHQVEMLIHRLMPIQRCSLQEIANQLGLHKRTLQRRLSQSEVIFEDLLDSIRRKRTASYLSEPNIPMTQIAALLGYREQSSFNRACRRWFGATPLQVRRRLLGTATAEYRSVPETEPS</sequence>
<dbReference type="AlphaFoldDB" id="A0A1H4BDT9"/>
<dbReference type="PANTHER" id="PTHR47894:SF4">
    <property type="entry name" value="HTH-TYPE TRANSCRIPTIONAL REGULATOR GADX"/>
    <property type="match status" value="1"/>
</dbReference>
<dbReference type="GO" id="GO:0000976">
    <property type="term" value="F:transcription cis-regulatory region binding"/>
    <property type="evidence" value="ECO:0007669"/>
    <property type="project" value="TreeGrafter"/>
</dbReference>
<dbReference type="Pfam" id="PF12833">
    <property type="entry name" value="HTH_18"/>
    <property type="match status" value="1"/>
</dbReference>
<dbReference type="Proteomes" id="UP000198658">
    <property type="component" value="Unassembled WGS sequence"/>
</dbReference>
<keyword evidence="3" id="KW-0804">Transcription</keyword>
<keyword evidence="6" id="KW-1185">Reference proteome</keyword>
<name>A0A1H4BDT9_9GAMM</name>
<evidence type="ECO:0000256" key="1">
    <source>
        <dbReference type="ARBA" id="ARBA00023015"/>
    </source>
</evidence>
<dbReference type="Pfam" id="PF12625">
    <property type="entry name" value="Arabinose_bd"/>
    <property type="match status" value="1"/>
</dbReference>
<dbReference type="EMBL" id="FNQO01000005">
    <property type="protein sequence ID" value="SEA46168.1"/>
    <property type="molecule type" value="Genomic_DNA"/>
</dbReference>
<evidence type="ECO:0000259" key="4">
    <source>
        <dbReference type="PROSITE" id="PS01124"/>
    </source>
</evidence>
<reference evidence="6" key="1">
    <citation type="submission" date="2016-10" db="EMBL/GenBank/DDBJ databases">
        <authorList>
            <person name="Varghese N."/>
            <person name="Submissions S."/>
        </authorList>
    </citation>
    <scope>NUCLEOTIDE SEQUENCE [LARGE SCALE GENOMIC DNA]</scope>
    <source>
        <strain evidence="6">CGMCC 1.10657</strain>
    </source>
</reference>